<dbReference type="PANTHER" id="PTHR43712:SF11">
    <property type="entry name" value="O-METHYLTRANSFERASE (AFU_ORTHOLOGUE AFUA_2G17820)-RELATED"/>
    <property type="match status" value="1"/>
</dbReference>
<name>A0A4U0UZL7_9PEZI</name>
<dbReference type="STRING" id="329884.A0A4U0UZL7"/>
<keyword evidence="2" id="KW-0808">Transferase</keyword>
<organism evidence="5 6">
    <name type="scientific">Friedmanniomyces simplex</name>
    <dbReference type="NCBI Taxonomy" id="329884"/>
    <lineage>
        <taxon>Eukaryota</taxon>
        <taxon>Fungi</taxon>
        <taxon>Dikarya</taxon>
        <taxon>Ascomycota</taxon>
        <taxon>Pezizomycotina</taxon>
        <taxon>Dothideomycetes</taxon>
        <taxon>Dothideomycetidae</taxon>
        <taxon>Mycosphaerellales</taxon>
        <taxon>Teratosphaeriaceae</taxon>
        <taxon>Friedmanniomyces</taxon>
    </lineage>
</organism>
<dbReference type="PANTHER" id="PTHR43712">
    <property type="entry name" value="PUTATIVE (AFU_ORTHOLOGUE AFUA_4G14580)-RELATED"/>
    <property type="match status" value="1"/>
</dbReference>
<dbReference type="OrthoDB" id="2410195at2759"/>
<dbReference type="InterPro" id="IPR016461">
    <property type="entry name" value="COMT-like"/>
</dbReference>
<dbReference type="InterPro" id="IPR029063">
    <property type="entry name" value="SAM-dependent_MTases_sf"/>
</dbReference>
<dbReference type="AlphaFoldDB" id="A0A4U0UZL7"/>
<accession>A0A4U0UZL7</accession>
<dbReference type="PROSITE" id="PS51683">
    <property type="entry name" value="SAM_OMT_II"/>
    <property type="match status" value="1"/>
</dbReference>
<reference evidence="5 6" key="1">
    <citation type="submission" date="2017-03" db="EMBL/GenBank/DDBJ databases">
        <title>Genomes of endolithic fungi from Antarctica.</title>
        <authorList>
            <person name="Coleine C."/>
            <person name="Masonjones S."/>
            <person name="Stajich J.E."/>
        </authorList>
    </citation>
    <scope>NUCLEOTIDE SEQUENCE [LARGE SCALE GENOMIC DNA]</scope>
    <source>
        <strain evidence="5 6">CCFEE 5184</strain>
    </source>
</reference>
<keyword evidence="6" id="KW-1185">Reference proteome</keyword>
<keyword evidence="1" id="KW-0489">Methyltransferase</keyword>
<dbReference type="Proteomes" id="UP000309340">
    <property type="component" value="Unassembled WGS sequence"/>
</dbReference>
<dbReference type="InterPro" id="IPR001077">
    <property type="entry name" value="COMT_C"/>
</dbReference>
<gene>
    <name evidence="5" type="ORF">B0A55_13659</name>
</gene>
<feature type="domain" description="O-methyltransferase C-terminal" evidence="4">
    <location>
        <begin position="4"/>
        <end position="94"/>
    </location>
</feature>
<dbReference type="EMBL" id="NAJQ01002542">
    <property type="protein sequence ID" value="TKA41473.1"/>
    <property type="molecule type" value="Genomic_DNA"/>
</dbReference>
<protein>
    <recommendedName>
        <fullName evidence="4">O-methyltransferase C-terminal domain-containing protein</fullName>
    </recommendedName>
</protein>
<dbReference type="SUPFAM" id="SSF53335">
    <property type="entry name" value="S-adenosyl-L-methionine-dependent methyltransferases"/>
    <property type="match status" value="1"/>
</dbReference>
<dbReference type="GO" id="GO:0008171">
    <property type="term" value="F:O-methyltransferase activity"/>
    <property type="evidence" value="ECO:0007669"/>
    <property type="project" value="InterPro"/>
</dbReference>
<dbReference type="GO" id="GO:0032259">
    <property type="term" value="P:methylation"/>
    <property type="evidence" value="ECO:0007669"/>
    <property type="project" value="UniProtKB-KW"/>
</dbReference>
<dbReference type="Gene3D" id="3.40.50.150">
    <property type="entry name" value="Vaccinia Virus protein VP39"/>
    <property type="match status" value="1"/>
</dbReference>
<evidence type="ECO:0000256" key="1">
    <source>
        <dbReference type="ARBA" id="ARBA00022603"/>
    </source>
</evidence>
<evidence type="ECO:0000259" key="4">
    <source>
        <dbReference type="Pfam" id="PF00891"/>
    </source>
</evidence>
<comment type="caution">
    <text evidence="5">The sequence shown here is derived from an EMBL/GenBank/DDBJ whole genome shotgun (WGS) entry which is preliminary data.</text>
</comment>
<evidence type="ECO:0000313" key="6">
    <source>
        <dbReference type="Proteomes" id="UP000309340"/>
    </source>
</evidence>
<keyword evidence="3" id="KW-0949">S-adenosyl-L-methionine</keyword>
<evidence type="ECO:0000256" key="3">
    <source>
        <dbReference type="ARBA" id="ARBA00022691"/>
    </source>
</evidence>
<dbReference type="Pfam" id="PF00891">
    <property type="entry name" value="Methyltransf_2"/>
    <property type="match status" value="1"/>
</dbReference>
<sequence>MPYDFFTPQPIAGARAYFLRDIMHNWSDAKCKSILQNVAAAMDKDYSTLLIDQYVLTPIGADLRAAEMDILMLLHTSGIQRTVPMWENLLSSAGLGLVKIWSSNGASESVLEVKKL</sequence>
<proteinExistence type="predicted"/>
<evidence type="ECO:0000313" key="5">
    <source>
        <dbReference type="EMBL" id="TKA41473.1"/>
    </source>
</evidence>
<evidence type="ECO:0000256" key="2">
    <source>
        <dbReference type="ARBA" id="ARBA00022679"/>
    </source>
</evidence>